<name>A0A1E1WEG4_PECGO</name>
<evidence type="ECO:0000313" key="7">
    <source>
        <dbReference type="EMBL" id="JAT85317.1"/>
    </source>
</evidence>
<dbReference type="PANTHER" id="PTHR13674:SF5">
    <property type="entry name" value="UPF0389 PROTEIN CG9231"/>
    <property type="match status" value="1"/>
</dbReference>
<dbReference type="PANTHER" id="PTHR13674">
    <property type="entry name" value="GROWTH AND TRANSFORMATION-DEPENDENT PROTEIN"/>
    <property type="match status" value="1"/>
</dbReference>
<evidence type="ECO:0000256" key="2">
    <source>
        <dbReference type="ARBA" id="ARBA00007363"/>
    </source>
</evidence>
<sequence length="136" mass="15370">MNKLLWVRTCMCTIRRNMCAPPSGASPSSGSARDTMATPKYRPSDFQKFILVWTKKYKSKADIPTFVSPDLIERSRSEARIKIANVLMLLTALASFGAVLAGKAAVKRGESVHQMNLDWHKEYKESFERKEAEKSK</sequence>
<reference evidence="7" key="1">
    <citation type="submission" date="2015-09" db="EMBL/GenBank/DDBJ databases">
        <title>De novo assembly of Pectinophora gossypiella (Pink Bollworm) gut transcriptome.</title>
        <authorList>
            <person name="Tassone E.E."/>
        </authorList>
    </citation>
    <scope>NUCLEOTIDE SEQUENCE</scope>
</reference>
<keyword evidence="4 6" id="KW-1133">Transmembrane helix</keyword>
<dbReference type="Pfam" id="PF06388">
    <property type="entry name" value="DUF1075"/>
    <property type="match status" value="1"/>
</dbReference>
<protein>
    <submittedName>
        <fullName evidence="7">Uncharacterized protein</fullName>
    </submittedName>
</protein>
<gene>
    <name evidence="7" type="ORF">g.19778</name>
</gene>
<comment type="similarity">
    <text evidence="2">Belongs to the UPF0389 family.</text>
</comment>
<dbReference type="EMBL" id="GDQN01005737">
    <property type="protein sequence ID" value="JAT85317.1"/>
    <property type="molecule type" value="Transcribed_RNA"/>
</dbReference>
<dbReference type="InterPro" id="IPR009432">
    <property type="entry name" value="DUF1075"/>
</dbReference>
<comment type="subcellular location">
    <subcellularLocation>
        <location evidence="1">Membrane</location>
        <topology evidence="1">Single-pass membrane protein</topology>
    </subcellularLocation>
</comment>
<evidence type="ECO:0000256" key="3">
    <source>
        <dbReference type="ARBA" id="ARBA00022692"/>
    </source>
</evidence>
<feature type="transmembrane region" description="Helical" evidence="6">
    <location>
        <begin position="83"/>
        <end position="106"/>
    </location>
</feature>
<dbReference type="OrthoDB" id="8193498at2759"/>
<evidence type="ECO:0000256" key="6">
    <source>
        <dbReference type="SAM" id="Phobius"/>
    </source>
</evidence>
<keyword evidence="3 6" id="KW-0812">Transmembrane</keyword>
<dbReference type="GO" id="GO:0016020">
    <property type="term" value="C:membrane"/>
    <property type="evidence" value="ECO:0007669"/>
    <property type="project" value="UniProtKB-SubCell"/>
</dbReference>
<dbReference type="AlphaFoldDB" id="A0A1E1WEG4"/>
<proteinExistence type="inferred from homology"/>
<evidence type="ECO:0000256" key="5">
    <source>
        <dbReference type="ARBA" id="ARBA00023136"/>
    </source>
</evidence>
<evidence type="ECO:0000256" key="1">
    <source>
        <dbReference type="ARBA" id="ARBA00004167"/>
    </source>
</evidence>
<accession>A0A1E1WEG4</accession>
<keyword evidence="5 6" id="KW-0472">Membrane</keyword>
<evidence type="ECO:0000256" key="4">
    <source>
        <dbReference type="ARBA" id="ARBA00022989"/>
    </source>
</evidence>
<organism evidence="7">
    <name type="scientific">Pectinophora gossypiella</name>
    <name type="common">Cotton pink bollworm</name>
    <name type="synonym">Depressaria gossypiella</name>
    <dbReference type="NCBI Taxonomy" id="13191"/>
    <lineage>
        <taxon>Eukaryota</taxon>
        <taxon>Metazoa</taxon>
        <taxon>Ecdysozoa</taxon>
        <taxon>Arthropoda</taxon>
        <taxon>Hexapoda</taxon>
        <taxon>Insecta</taxon>
        <taxon>Pterygota</taxon>
        <taxon>Neoptera</taxon>
        <taxon>Endopterygota</taxon>
        <taxon>Lepidoptera</taxon>
        <taxon>Glossata</taxon>
        <taxon>Ditrysia</taxon>
        <taxon>Gelechioidea</taxon>
        <taxon>Gelechiidae</taxon>
        <taxon>Apatetrinae</taxon>
        <taxon>Pectinophora</taxon>
    </lineage>
</organism>